<keyword evidence="3 5" id="KW-0408">Iron</keyword>
<evidence type="ECO:0000256" key="5">
    <source>
        <dbReference type="HAMAP-Rule" id="MF_00191"/>
    </source>
</evidence>
<comment type="pathway">
    <text evidence="5">Isoprenoid biosynthesis; isopentenyl diphosphate biosynthesis via DXP pathway; isopentenyl diphosphate from 1-deoxy-D-xylulose 5-phosphate: step 6/6.</text>
</comment>
<feature type="binding site" evidence="5">
    <location>
        <position position="266"/>
    </location>
    <ligand>
        <name>isopentenyl diphosphate</name>
        <dbReference type="ChEBI" id="CHEBI:128769"/>
    </ligand>
</feature>
<dbReference type="GO" id="GO:0005840">
    <property type="term" value="C:ribosome"/>
    <property type="evidence" value="ECO:0007669"/>
    <property type="project" value="UniProtKB-KW"/>
</dbReference>
<evidence type="ECO:0000256" key="2">
    <source>
        <dbReference type="ARBA" id="ARBA00022723"/>
    </source>
</evidence>
<feature type="binding site" evidence="5">
    <location>
        <position position="194"/>
    </location>
    <ligand>
        <name>[4Fe-4S] cluster</name>
        <dbReference type="ChEBI" id="CHEBI:49883"/>
    </ligand>
</feature>
<dbReference type="EC" id="1.17.7.4" evidence="5"/>
<dbReference type="InterPro" id="IPR003451">
    <property type="entry name" value="LytB/IspH"/>
</dbReference>
<dbReference type="CDD" id="cd05687">
    <property type="entry name" value="S1_RPS1_repeat_ec1_hs1"/>
    <property type="match status" value="1"/>
</dbReference>
<dbReference type="NCBIfam" id="NF005208">
    <property type="entry name" value="PRK06676.1"/>
    <property type="match status" value="1"/>
</dbReference>
<feature type="binding site" evidence="5">
    <location>
        <position position="224"/>
    </location>
    <ligand>
        <name>dimethylallyl diphosphate</name>
        <dbReference type="ChEBI" id="CHEBI:57623"/>
    </ligand>
</feature>
<feature type="binding site" evidence="5">
    <location>
        <position position="223"/>
    </location>
    <ligand>
        <name>isopentenyl diphosphate</name>
        <dbReference type="ChEBI" id="CHEBI:128769"/>
    </ligand>
</feature>
<keyword evidence="7" id="KW-0687">Ribonucleoprotein</keyword>
<dbReference type="PANTHER" id="PTHR30426">
    <property type="entry name" value="4-HYDROXY-3-METHYLBUT-2-ENYL DIPHOSPHATE REDUCTASE"/>
    <property type="match status" value="1"/>
</dbReference>
<comment type="caution">
    <text evidence="7">The sequence shown here is derived from an EMBL/GenBank/DDBJ whole genome shotgun (WGS) entry which is preliminary data.</text>
</comment>
<feature type="binding site" evidence="5">
    <location>
        <position position="40"/>
    </location>
    <ligand>
        <name>dimethylallyl diphosphate</name>
        <dbReference type="ChEBI" id="CHEBI:57623"/>
    </ligand>
</feature>
<evidence type="ECO:0000313" key="8">
    <source>
        <dbReference type="Proteomes" id="UP000604730"/>
    </source>
</evidence>
<feature type="binding site" evidence="5">
    <location>
        <position position="266"/>
    </location>
    <ligand>
        <name>(2E)-4-hydroxy-3-methylbut-2-enyl diphosphate</name>
        <dbReference type="ChEBI" id="CHEBI:128753"/>
    </ligand>
</feature>
<feature type="binding site" evidence="5">
    <location>
        <position position="223"/>
    </location>
    <ligand>
        <name>(2E)-4-hydroxy-3-methylbut-2-enyl diphosphate</name>
        <dbReference type="ChEBI" id="CHEBI:128753"/>
    </ligand>
</feature>
<feature type="binding site" evidence="5">
    <location>
        <position position="97"/>
    </location>
    <ligand>
        <name>[4Fe-4S] cluster</name>
        <dbReference type="ChEBI" id="CHEBI:49883"/>
    </ligand>
</feature>
<dbReference type="Proteomes" id="UP000604730">
    <property type="component" value="Unassembled WGS sequence"/>
</dbReference>
<feature type="binding site" evidence="5">
    <location>
        <position position="126"/>
    </location>
    <ligand>
        <name>isopentenyl diphosphate</name>
        <dbReference type="ChEBI" id="CHEBI:128769"/>
    </ligand>
</feature>
<gene>
    <name evidence="5" type="primary">ispH</name>
    <name evidence="7" type="ORF">JJN12_05510</name>
</gene>
<dbReference type="CDD" id="cd13944">
    <property type="entry name" value="lytB_ispH"/>
    <property type="match status" value="1"/>
</dbReference>
<dbReference type="InterPro" id="IPR012340">
    <property type="entry name" value="NA-bd_OB-fold"/>
</dbReference>
<comment type="pathway">
    <text evidence="5">Isoprenoid biosynthesis; dimethylallyl diphosphate biosynthesis; dimethylallyl diphosphate from (2E)-4-hydroxy-3-methylbutenyl diphosphate: step 1/1.</text>
</comment>
<feature type="active site" description="Proton donor" evidence="5">
    <location>
        <position position="128"/>
    </location>
</feature>
<proteinExistence type="inferred from homology"/>
<feature type="binding site" evidence="5">
    <location>
        <position position="126"/>
    </location>
    <ligand>
        <name>dimethylallyl diphosphate</name>
        <dbReference type="ChEBI" id="CHEBI:57623"/>
    </ligand>
</feature>
<dbReference type="CDD" id="cd05688">
    <property type="entry name" value="S1_RPS1_repeat_ec3"/>
    <property type="match status" value="1"/>
</dbReference>
<feature type="binding site" evidence="5">
    <location>
        <position position="224"/>
    </location>
    <ligand>
        <name>(2E)-4-hydroxy-3-methylbut-2-enyl diphosphate</name>
        <dbReference type="ChEBI" id="CHEBI:128753"/>
    </ligand>
</feature>
<dbReference type="Pfam" id="PF02401">
    <property type="entry name" value="LYTB"/>
    <property type="match status" value="1"/>
</dbReference>
<keyword evidence="7" id="KW-0689">Ribosomal protein</keyword>
<dbReference type="PANTHER" id="PTHR30426:SF0">
    <property type="entry name" value="4-HYDROXY-3-METHYLBUT-2-ENYL DIPHOSPHATE REDUCTASE"/>
    <property type="match status" value="1"/>
</dbReference>
<feature type="domain" description="S1 motif" evidence="6">
    <location>
        <begin position="299"/>
        <end position="367"/>
    </location>
</feature>
<keyword evidence="4 5" id="KW-0411">Iron-sulfur</keyword>
<feature type="binding site" evidence="5">
    <location>
        <position position="40"/>
    </location>
    <ligand>
        <name>(2E)-4-hydroxy-3-methylbut-2-enyl diphosphate</name>
        <dbReference type="ChEBI" id="CHEBI:128753"/>
    </ligand>
</feature>
<feature type="binding site" evidence="5">
    <location>
        <position position="224"/>
    </location>
    <ligand>
        <name>isopentenyl diphosphate</name>
        <dbReference type="ChEBI" id="CHEBI:128769"/>
    </ligand>
</feature>
<keyword evidence="5 7" id="KW-0560">Oxidoreductase</keyword>
<comment type="similarity">
    <text evidence="5">Belongs to the IspH family.</text>
</comment>
<dbReference type="InterPro" id="IPR003029">
    <property type="entry name" value="S1_domain"/>
</dbReference>
<keyword evidence="1 5" id="KW-0004">4Fe-4S</keyword>
<dbReference type="EMBL" id="JAEPRJ010000001">
    <property type="protein sequence ID" value="MBK5897245.1"/>
    <property type="molecule type" value="Genomic_DNA"/>
</dbReference>
<feature type="binding site" evidence="5">
    <location>
        <position position="222"/>
    </location>
    <ligand>
        <name>dimethylallyl diphosphate</name>
        <dbReference type="ChEBI" id="CHEBI:57623"/>
    </ligand>
</feature>
<dbReference type="Gene3D" id="2.40.50.140">
    <property type="entry name" value="Nucleic acid-binding proteins"/>
    <property type="match status" value="4"/>
</dbReference>
<feature type="binding site" evidence="5">
    <location>
        <position position="166"/>
    </location>
    <ligand>
        <name>(2E)-4-hydroxy-3-methylbut-2-enyl diphosphate</name>
        <dbReference type="ChEBI" id="CHEBI:128753"/>
    </ligand>
</feature>
<sequence length="647" mass="71882">MEIKVAKNAGFCFGVKRAIELVNKLSSEGKPVYTYGDIIHNESVVKELEEKGVRVVNDLDELKNLEKGTLVIRSHGIPKSDYDKLADLGAEFQDATCPFVKKIHKLAREYSEEPDNQIVIVGSRNHPEVIGIKGWCLTEPVIFETKEEAEAYNGNPLKKHVILAQTTFNLNKFQDIVEILEKKRYYSIVLNTICDATSKRQTETEKLAGEADAMIVVGGRHSSNTQKLYDICIKKCVDTYYIQTPEDLDIRKLRLFRCVGITAGASTPNNIIEEVRTRMAEMSFEEMLEESLKTTRHNGEVVEGTVIAVKEDEIILNIGYKADGILTKSEYSNTPTDLTTVAKVGDKMEVKVLKLNDGDGQVLLTYKRLAAEKGNKRLEEAFNNKEVLKAKVSQVLNGGLSVVVDEARVFIPASLVSDTYEKNLDKYAGEEIEFVISEFNPKKRRVIGDRKQILTAKKNELKKALFEKLAVGQVVDGTVKNVTDFGAFIDLGGADGLLHISEMSWGHIENPKKVFKVGDMVKTFVKDIQGEKIALSLKFEDQNPWAGAEEKFAVGKIVTGKVARMTDFGAFIELEPGVDALLHVSQIANNHVEKPSDVLKTGEEVTAKVVDFNAETKKISLSIKALLAGTEEKEEKASDDSEDSQAE</sequence>
<evidence type="ECO:0000256" key="4">
    <source>
        <dbReference type="ARBA" id="ARBA00023014"/>
    </source>
</evidence>
<dbReference type="Pfam" id="PF00575">
    <property type="entry name" value="S1"/>
    <property type="match status" value="4"/>
</dbReference>
<dbReference type="RefSeq" id="WP_208428743.1">
    <property type="nucleotide sequence ID" value="NZ_JAEPRJ010000001.1"/>
</dbReference>
<feature type="binding site" evidence="5">
    <location>
        <position position="40"/>
    </location>
    <ligand>
        <name>isopentenyl diphosphate</name>
        <dbReference type="ChEBI" id="CHEBI:128769"/>
    </ligand>
</feature>
<keyword evidence="5" id="KW-0414">Isoprene biosynthesis</keyword>
<dbReference type="GO" id="GO:0051745">
    <property type="term" value="F:4-hydroxy-3-methylbut-2-enyl diphosphate reductase activity"/>
    <property type="evidence" value="ECO:0007669"/>
    <property type="project" value="UniProtKB-EC"/>
</dbReference>
<comment type="catalytic activity">
    <reaction evidence="5">
        <text>dimethylallyl diphosphate + 2 oxidized [2Fe-2S]-[ferredoxin] + H2O = (2E)-4-hydroxy-3-methylbut-2-enyl diphosphate + 2 reduced [2Fe-2S]-[ferredoxin] + 2 H(+)</text>
        <dbReference type="Rhea" id="RHEA:24825"/>
        <dbReference type="Rhea" id="RHEA-COMP:10000"/>
        <dbReference type="Rhea" id="RHEA-COMP:10001"/>
        <dbReference type="ChEBI" id="CHEBI:15377"/>
        <dbReference type="ChEBI" id="CHEBI:15378"/>
        <dbReference type="ChEBI" id="CHEBI:33737"/>
        <dbReference type="ChEBI" id="CHEBI:33738"/>
        <dbReference type="ChEBI" id="CHEBI:57623"/>
        <dbReference type="ChEBI" id="CHEBI:128753"/>
        <dbReference type="EC" id="1.17.7.4"/>
    </reaction>
</comment>
<name>A0ABS1IZC6_9FIRM</name>
<feature type="domain" description="S1 motif" evidence="6">
    <location>
        <begin position="472"/>
        <end position="538"/>
    </location>
</feature>
<feature type="binding site" evidence="5">
    <location>
        <position position="223"/>
    </location>
    <ligand>
        <name>dimethylallyl diphosphate</name>
        <dbReference type="ChEBI" id="CHEBI:57623"/>
    </ligand>
</feature>
<feature type="binding site" evidence="5">
    <location>
        <position position="126"/>
    </location>
    <ligand>
        <name>(2E)-4-hydroxy-3-methylbut-2-enyl diphosphate</name>
        <dbReference type="ChEBI" id="CHEBI:128753"/>
    </ligand>
</feature>
<dbReference type="InterPro" id="IPR035104">
    <property type="entry name" value="Ribosomal_protein_S1-like"/>
</dbReference>
<dbReference type="Gene3D" id="3.40.1010.20">
    <property type="entry name" value="4-hydroxy-3-methylbut-2-enyl diphosphate reductase, catalytic domain"/>
    <property type="match status" value="2"/>
</dbReference>
<protein>
    <recommendedName>
        <fullName evidence="5">4-hydroxy-3-methylbut-2-enyl diphosphate reductase</fullName>
        <shortName evidence="5">HMBPP reductase</shortName>
        <ecNumber evidence="5">1.17.7.4</ecNumber>
    </recommendedName>
</protein>
<evidence type="ECO:0000256" key="1">
    <source>
        <dbReference type="ARBA" id="ARBA00022485"/>
    </source>
</evidence>
<comment type="catalytic activity">
    <reaction evidence="5">
        <text>isopentenyl diphosphate + 2 oxidized [2Fe-2S]-[ferredoxin] + H2O = (2E)-4-hydroxy-3-methylbut-2-enyl diphosphate + 2 reduced [2Fe-2S]-[ferredoxin] + 2 H(+)</text>
        <dbReference type="Rhea" id="RHEA:24488"/>
        <dbReference type="Rhea" id="RHEA-COMP:10000"/>
        <dbReference type="Rhea" id="RHEA-COMP:10001"/>
        <dbReference type="ChEBI" id="CHEBI:15377"/>
        <dbReference type="ChEBI" id="CHEBI:15378"/>
        <dbReference type="ChEBI" id="CHEBI:33737"/>
        <dbReference type="ChEBI" id="CHEBI:33738"/>
        <dbReference type="ChEBI" id="CHEBI:128753"/>
        <dbReference type="ChEBI" id="CHEBI:128769"/>
        <dbReference type="EC" id="1.17.7.4"/>
    </reaction>
</comment>
<dbReference type="HAMAP" id="MF_00191">
    <property type="entry name" value="IspH"/>
    <property type="match status" value="1"/>
</dbReference>
<feature type="domain" description="S1 motif" evidence="6">
    <location>
        <begin position="385"/>
        <end position="451"/>
    </location>
</feature>
<feature type="binding site" evidence="5">
    <location>
        <position position="12"/>
    </location>
    <ligand>
        <name>[4Fe-4S] cluster</name>
        <dbReference type="ChEBI" id="CHEBI:49883"/>
    </ligand>
</feature>
<feature type="binding site" evidence="5">
    <location>
        <position position="75"/>
    </location>
    <ligand>
        <name>isopentenyl diphosphate</name>
        <dbReference type="ChEBI" id="CHEBI:128769"/>
    </ligand>
</feature>
<feature type="binding site" evidence="5">
    <location>
        <position position="266"/>
    </location>
    <ligand>
        <name>dimethylallyl diphosphate</name>
        <dbReference type="ChEBI" id="CHEBI:57623"/>
    </ligand>
</feature>
<reference evidence="7 8" key="1">
    <citation type="submission" date="2021-01" db="EMBL/GenBank/DDBJ databases">
        <title>Isolation and description of Catonella massiliensis sp. nov., a novel Catonella species, isolated from a stable periodontitis subject.</title>
        <authorList>
            <person name="Antezack A."/>
            <person name="Boxberger M."/>
            <person name="La Scola B."/>
            <person name="Monnet-Corti V."/>
        </authorList>
    </citation>
    <scope>NUCLEOTIDE SEQUENCE [LARGE SCALE GENOMIC DNA]</scope>
    <source>
        <strain evidence="7 8">Marseille-Q4567</strain>
    </source>
</reference>
<dbReference type="SMART" id="SM00316">
    <property type="entry name" value="S1"/>
    <property type="match status" value="4"/>
</dbReference>
<feature type="binding site" evidence="5">
    <location>
        <position position="75"/>
    </location>
    <ligand>
        <name>dimethylallyl diphosphate</name>
        <dbReference type="ChEBI" id="CHEBI:57623"/>
    </ligand>
</feature>
<comment type="function">
    <text evidence="5">Catalyzes the conversion of 1-hydroxy-2-methyl-2-(E)-butenyl 4-diphosphate (HMBPP) into a mixture of isopentenyl diphosphate (IPP) and dimethylallyl diphosphate (DMAPP). Acts in the terminal step of the DOXP/MEP pathway for isoprenoid precursor biosynthesis.</text>
</comment>
<evidence type="ECO:0000256" key="3">
    <source>
        <dbReference type="ARBA" id="ARBA00023004"/>
    </source>
</evidence>
<feature type="binding site" evidence="5">
    <location>
        <position position="222"/>
    </location>
    <ligand>
        <name>isopentenyl diphosphate</name>
        <dbReference type="ChEBI" id="CHEBI:128769"/>
    </ligand>
</feature>
<dbReference type="SUPFAM" id="SSF50249">
    <property type="entry name" value="Nucleic acid-binding proteins"/>
    <property type="match status" value="4"/>
</dbReference>
<feature type="binding site" evidence="5">
    <location>
        <position position="222"/>
    </location>
    <ligand>
        <name>(2E)-4-hydroxy-3-methylbut-2-enyl diphosphate</name>
        <dbReference type="ChEBI" id="CHEBI:128753"/>
    </ligand>
</feature>
<evidence type="ECO:0000313" key="7">
    <source>
        <dbReference type="EMBL" id="MBK5897245.1"/>
    </source>
</evidence>
<keyword evidence="8" id="KW-1185">Reference proteome</keyword>
<dbReference type="Gene3D" id="3.40.50.11270">
    <property type="match status" value="1"/>
</dbReference>
<dbReference type="CDD" id="cd04465">
    <property type="entry name" value="S1_RPS1_repeat_ec2_hs2"/>
    <property type="match status" value="1"/>
</dbReference>
<keyword evidence="2 5" id="KW-0479">Metal-binding</keyword>
<dbReference type="PROSITE" id="PS50126">
    <property type="entry name" value="S1"/>
    <property type="match status" value="4"/>
</dbReference>
<accession>A0ABS1IZC6</accession>
<organism evidence="7 8">
    <name type="scientific">Catonella massiliensis</name>
    <dbReference type="NCBI Taxonomy" id="2799636"/>
    <lineage>
        <taxon>Bacteria</taxon>
        <taxon>Bacillati</taxon>
        <taxon>Bacillota</taxon>
        <taxon>Clostridia</taxon>
        <taxon>Lachnospirales</taxon>
        <taxon>Lachnospiraceae</taxon>
        <taxon>Catonella</taxon>
    </lineage>
</organism>
<feature type="domain" description="S1 motif" evidence="6">
    <location>
        <begin position="555"/>
        <end position="624"/>
    </location>
</feature>
<comment type="cofactor">
    <cofactor evidence="5">
        <name>[4Fe-4S] cluster</name>
        <dbReference type="ChEBI" id="CHEBI:49883"/>
    </cofactor>
    <text evidence="5">Binds 1 [4Fe-4S] cluster per subunit.</text>
</comment>
<dbReference type="NCBIfam" id="NF000907">
    <property type="entry name" value="PRK00087.1"/>
    <property type="match status" value="1"/>
</dbReference>
<evidence type="ECO:0000259" key="6">
    <source>
        <dbReference type="PROSITE" id="PS50126"/>
    </source>
</evidence>
<dbReference type="PRINTS" id="PR00681">
    <property type="entry name" value="RIBOSOMALS1"/>
</dbReference>
<feature type="binding site" evidence="5">
    <location>
        <position position="75"/>
    </location>
    <ligand>
        <name>(2E)-4-hydroxy-3-methylbut-2-enyl diphosphate</name>
        <dbReference type="ChEBI" id="CHEBI:128753"/>
    </ligand>
</feature>
<dbReference type="NCBIfam" id="TIGR00216">
    <property type="entry name" value="ispH_lytB"/>
    <property type="match status" value="1"/>
</dbReference>